<feature type="chain" id="PRO_5041965032" evidence="3">
    <location>
        <begin position="28"/>
        <end position="132"/>
    </location>
</feature>
<dbReference type="PANTHER" id="PTHR45966:SF1">
    <property type="entry name" value="GDSL ESTERASE_LIPASE 1-RELATED"/>
    <property type="match status" value="1"/>
</dbReference>
<dbReference type="EMBL" id="JAWXYG010000007">
    <property type="protein sequence ID" value="KAK4267151.1"/>
    <property type="molecule type" value="Genomic_DNA"/>
</dbReference>
<proteinExistence type="inferred from homology"/>
<dbReference type="Pfam" id="PF00657">
    <property type="entry name" value="Lipase_GDSL"/>
    <property type="match status" value="1"/>
</dbReference>
<reference evidence="4" key="1">
    <citation type="submission" date="2023-10" db="EMBL/GenBank/DDBJ databases">
        <title>Chromosome-level genome of the transformable northern wattle, Acacia crassicarpa.</title>
        <authorList>
            <person name="Massaro I."/>
            <person name="Sinha N.R."/>
            <person name="Poethig S."/>
            <person name="Leichty A.R."/>
        </authorList>
    </citation>
    <scope>NUCLEOTIDE SEQUENCE</scope>
    <source>
        <strain evidence="4">Acra3RX</strain>
        <tissue evidence="4">Leaf</tissue>
    </source>
</reference>
<comment type="caution">
    <text evidence="4">The sequence shown here is derived from an EMBL/GenBank/DDBJ whole genome shotgun (WGS) entry which is preliminary data.</text>
</comment>
<dbReference type="GO" id="GO:0006629">
    <property type="term" value="P:lipid metabolic process"/>
    <property type="evidence" value="ECO:0007669"/>
    <property type="project" value="InterPro"/>
</dbReference>
<organism evidence="4 5">
    <name type="scientific">Acacia crassicarpa</name>
    <name type="common">northern wattle</name>
    <dbReference type="NCBI Taxonomy" id="499986"/>
    <lineage>
        <taxon>Eukaryota</taxon>
        <taxon>Viridiplantae</taxon>
        <taxon>Streptophyta</taxon>
        <taxon>Embryophyta</taxon>
        <taxon>Tracheophyta</taxon>
        <taxon>Spermatophyta</taxon>
        <taxon>Magnoliopsida</taxon>
        <taxon>eudicotyledons</taxon>
        <taxon>Gunneridae</taxon>
        <taxon>Pentapetalae</taxon>
        <taxon>rosids</taxon>
        <taxon>fabids</taxon>
        <taxon>Fabales</taxon>
        <taxon>Fabaceae</taxon>
        <taxon>Caesalpinioideae</taxon>
        <taxon>mimosoid clade</taxon>
        <taxon>Acacieae</taxon>
        <taxon>Acacia</taxon>
    </lineage>
</organism>
<evidence type="ECO:0000256" key="2">
    <source>
        <dbReference type="ARBA" id="ARBA00022729"/>
    </source>
</evidence>
<dbReference type="InterPro" id="IPR036514">
    <property type="entry name" value="SGNH_hydro_sf"/>
</dbReference>
<dbReference type="GO" id="GO:0016298">
    <property type="term" value="F:lipase activity"/>
    <property type="evidence" value="ECO:0007669"/>
    <property type="project" value="InterPro"/>
</dbReference>
<protein>
    <submittedName>
        <fullName evidence="4">Uncharacterized protein</fullName>
    </submittedName>
</protein>
<accession>A0AAE1JDR6</accession>
<dbReference type="Proteomes" id="UP001293593">
    <property type="component" value="Unassembled WGS sequence"/>
</dbReference>
<dbReference type="InterPro" id="IPR044552">
    <property type="entry name" value="GLIP1-5/GLL25"/>
</dbReference>
<dbReference type="InterPro" id="IPR001087">
    <property type="entry name" value="GDSL"/>
</dbReference>
<evidence type="ECO:0000313" key="5">
    <source>
        <dbReference type="Proteomes" id="UP001293593"/>
    </source>
</evidence>
<evidence type="ECO:0000256" key="3">
    <source>
        <dbReference type="SAM" id="SignalP"/>
    </source>
</evidence>
<dbReference type="PANTHER" id="PTHR45966">
    <property type="entry name" value="GDSL-LIKE LIPASE/ACYLHYDROLASE"/>
    <property type="match status" value="1"/>
</dbReference>
<gene>
    <name evidence="4" type="ORF">QN277_023974</name>
</gene>
<dbReference type="InterPro" id="IPR008265">
    <property type="entry name" value="Lipase_GDSL_AS"/>
</dbReference>
<evidence type="ECO:0000256" key="1">
    <source>
        <dbReference type="ARBA" id="ARBA00008668"/>
    </source>
</evidence>
<dbReference type="Gene3D" id="3.40.50.1110">
    <property type="entry name" value="SGNH hydrolase"/>
    <property type="match status" value="1"/>
</dbReference>
<dbReference type="PROSITE" id="PS01098">
    <property type="entry name" value="LIPASE_GDSL_SER"/>
    <property type="match status" value="1"/>
</dbReference>
<keyword evidence="5" id="KW-1185">Reference proteome</keyword>
<dbReference type="AlphaFoldDB" id="A0AAE1JDR6"/>
<feature type="signal peptide" evidence="3">
    <location>
        <begin position="1"/>
        <end position="27"/>
    </location>
</feature>
<keyword evidence="2 3" id="KW-0732">Signal</keyword>
<evidence type="ECO:0000313" key="4">
    <source>
        <dbReference type="EMBL" id="KAK4267151.1"/>
    </source>
</evidence>
<sequence>MITLRMMFVRLWVLFLGITIQIRNCFGNICLLHEKEAALFVFGDSLFDAGINNYLSPSFPASKANYPPYGQTFFNYPTGRFSDGRVIPDFIAEHAELPLIFPYLHPDSENYYVYGINFASAGAGALIETRLI</sequence>
<comment type="similarity">
    <text evidence="1">Belongs to the 'GDSL' lipolytic enzyme family.</text>
</comment>
<name>A0AAE1JDR6_9FABA</name>